<comment type="caution">
    <text evidence="1">The sequence shown here is derived from an EMBL/GenBank/DDBJ whole genome shotgun (WGS) entry which is preliminary data.</text>
</comment>
<dbReference type="EMBL" id="CAJVPM010000983">
    <property type="protein sequence ID" value="CAG8456795.1"/>
    <property type="molecule type" value="Genomic_DNA"/>
</dbReference>
<organism evidence="1 2">
    <name type="scientific">Scutellospora calospora</name>
    <dbReference type="NCBI Taxonomy" id="85575"/>
    <lineage>
        <taxon>Eukaryota</taxon>
        <taxon>Fungi</taxon>
        <taxon>Fungi incertae sedis</taxon>
        <taxon>Mucoromycota</taxon>
        <taxon>Glomeromycotina</taxon>
        <taxon>Glomeromycetes</taxon>
        <taxon>Diversisporales</taxon>
        <taxon>Gigasporaceae</taxon>
        <taxon>Scutellospora</taxon>
    </lineage>
</organism>
<proteinExistence type="predicted"/>
<dbReference type="Proteomes" id="UP000789860">
    <property type="component" value="Unassembled WGS sequence"/>
</dbReference>
<evidence type="ECO:0000313" key="1">
    <source>
        <dbReference type="EMBL" id="CAG8456795.1"/>
    </source>
</evidence>
<accession>A0ACA9K764</accession>
<sequence length="236" mass="26497">MPFPHVGQDHPAIQWVSASKGYIPENAFRVSGKAIGRGIDVYGGIQPGYISKSKKALVVEHSHQQMLISKYEVLVPARGYSALTENETLFDWIPMSGTLDQTKFNFTPLKGNRDELYIARIWDDGKWIIGKAGNPLPGIHYVASGVAKIGQNYEILAIKSRLDLNKNSISEMKNLNKFALKEWVELISDPIKLSNKNQLVFEHSDLPMVSNELSVTLQLKLQSHISNWATIFHKGR</sequence>
<gene>
    <name evidence="1" type="ORF">SCALOS_LOCUS1435</name>
</gene>
<evidence type="ECO:0000313" key="2">
    <source>
        <dbReference type="Proteomes" id="UP000789860"/>
    </source>
</evidence>
<name>A0ACA9K764_9GLOM</name>
<reference evidence="1" key="1">
    <citation type="submission" date="2021-06" db="EMBL/GenBank/DDBJ databases">
        <authorList>
            <person name="Kallberg Y."/>
            <person name="Tangrot J."/>
            <person name="Rosling A."/>
        </authorList>
    </citation>
    <scope>NUCLEOTIDE SEQUENCE</scope>
    <source>
        <strain evidence="1">AU212A</strain>
    </source>
</reference>
<protein>
    <submittedName>
        <fullName evidence="1">10856_t:CDS:1</fullName>
    </submittedName>
</protein>
<keyword evidence="2" id="KW-1185">Reference proteome</keyword>